<dbReference type="InterPro" id="IPR020622">
    <property type="entry name" value="Ala_racemase_pyridoxalP-BS"/>
</dbReference>
<dbReference type="InterPro" id="IPR029066">
    <property type="entry name" value="PLP-binding_barrel"/>
</dbReference>
<dbReference type="Proteomes" id="UP000001422">
    <property type="component" value="Chromosome"/>
</dbReference>
<feature type="binding site" evidence="4 6">
    <location>
        <position position="317"/>
    </location>
    <ligand>
        <name>substrate</name>
    </ligand>
</feature>
<dbReference type="UniPathway" id="UPA00042">
    <property type="reaction ID" value="UER00497"/>
</dbReference>
<dbReference type="CDD" id="cd00430">
    <property type="entry name" value="PLPDE_III_AR"/>
    <property type="match status" value="1"/>
</dbReference>
<dbReference type="SUPFAM" id="SSF51419">
    <property type="entry name" value="PLP-binding barrel"/>
    <property type="match status" value="1"/>
</dbReference>
<dbReference type="SUPFAM" id="SSF50621">
    <property type="entry name" value="Alanine racemase C-terminal domain-like"/>
    <property type="match status" value="1"/>
</dbReference>
<reference evidence="8 9" key="1">
    <citation type="journal article" date="2003" name="Nature">
        <title>The genome of a motile marine Synechococcus.</title>
        <authorList>
            <person name="Palenik B."/>
            <person name="Brahamsha B."/>
            <person name="Larimer F."/>
            <person name="Land M."/>
            <person name="Hauser L."/>
            <person name="Chain P."/>
            <person name="Lamerdin J."/>
            <person name="Regala W."/>
            <person name="Allen E.A."/>
            <person name="McCarren J."/>
            <person name="Paulsen I."/>
            <person name="Dufresne A."/>
            <person name="Partensky F."/>
            <person name="Webb E."/>
            <person name="Waterbury J."/>
        </authorList>
    </citation>
    <scope>NUCLEOTIDE SEQUENCE [LARGE SCALE GENOMIC DNA]</scope>
    <source>
        <strain evidence="8 9">WH8102</strain>
    </source>
</reference>
<evidence type="ECO:0000256" key="5">
    <source>
        <dbReference type="PIRSR" id="PIRSR600821-50"/>
    </source>
</evidence>
<dbReference type="eggNOG" id="COG0787">
    <property type="taxonomic scope" value="Bacteria"/>
</dbReference>
<dbReference type="InterPro" id="IPR001608">
    <property type="entry name" value="Ala_racemase_N"/>
</dbReference>
<dbReference type="Pfam" id="PF00842">
    <property type="entry name" value="Ala_racemase_C"/>
    <property type="match status" value="1"/>
</dbReference>
<dbReference type="Gene3D" id="3.20.20.10">
    <property type="entry name" value="Alanine racemase"/>
    <property type="match status" value="1"/>
</dbReference>
<dbReference type="EC" id="5.1.1.1" evidence="4"/>
<dbReference type="SMART" id="SM01005">
    <property type="entry name" value="Ala_racemase_C"/>
    <property type="match status" value="1"/>
</dbReference>
<feature type="active site" description="Proton acceptor; specific for L-alanine" evidence="4">
    <location>
        <position position="269"/>
    </location>
</feature>
<dbReference type="GO" id="GO:0008784">
    <property type="term" value="F:alanine racemase activity"/>
    <property type="evidence" value="ECO:0007669"/>
    <property type="project" value="UniProtKB-UniRule"/>
</dbReference>
<dbReference type="GO" id="GO:0030632">
    <property type="term" value="P:D-alanine biosynthetic process"/>
    <property type="evidence" value="ECO:0007669"/>
    <property type="project" value="UniProtKB-UniRule"/>
</dbReference>
<keyword evidence="3 4" id="KW-0413">Isomerase</keyword>
<sequence length="376" mass="40469">MSELSPRQRAWVEVYPTAIEANCRLLCRQLVTGCQLMAVVKADGYGHGAVTVARASLRGGASSLGVATLQEGLELRDAGIEAPVLILSALPSPEDLRHCLEQRLMPTLSSLDEANTAAAVAAERGNERFPVQLKLDTGMARLGGEWQEGAQLVQSIRTLPQLELVGLYSHLACADELGDQLTHLQLQRFRSVIEALPDGGSGLCCHLANSAGTLQDPRLHLDMVRVGLALYGQSPADHLGLDLALQPALAVKARVSLIREVPSGSGVSYGHRFVTSRPSRLAVIAIGYADGVVRALSGRIDVLHRGRRVPQVGNITMDQIILDATDVEELTVGDNVTLLGQDGDDCIRPQDWSARCGSIPWEILCGFKHRLPRVEI</sequence>
<gene>
    <name evidence="8" type="primary">alr</name>
    <name evidence="8" type="ordered locus">SYNW2098</name>
</gene>
<comment type="function">
    <text evidence="4">Catalyzes the interconversion of L-alanine and D-alanine. May also act on other amino acids.</text>
</comment>
<organism evidence="8 9">
    <name type="scientific">Parasynechococcus marenigrum (strain WH8102)</name>
    <dbReference type="NCBI Taxonomy" id="84588"/>
    <lineage>
        <taxon>Bacteria</taxon>
        <taxon>Bacillati</taxon>
        <taxon>Cyanobacteriota</taxon>
        <taxon>Cyanophyceae</taxon>
        <taxon>Synechococcales</taxon>
        <taxon>Prochlorococcaceae</taxon>
        <taxon>Parasynechococcus</taxon>
        <taxon>Parasynechococcus marenigrum</taxon>
    </lineage>
</organism>
<dbReference type="InterPro" id="IPR009006">
    <property type="entry name" value="Ala_racemase/Decarboxylase_C"/>
</dbReference>
<dbReference type="GO" id="GO:0030170">
    <property type="term" value="F:pyridoxal phosphate binding"/>
    <property type="evidence" value="ECO:0007669"/>
    <property type="project" value="UniProtKB-UniRule"/>
</dbReference>
<comment type="pathway">
    <text evidence="4">Amino-acid biosynthesis; D-alanine biosynthesis; D-alanine from L-alanine: step 1/1.</text>
</comment>
<name>Q7U4H0_PARMW</name>
<keyword evidence="9" id="KW-1185">Reference proteome</keyword>
<dbReference type="NCBIfam" id="TIGR00492">
    <property type="entry name" value="alr"/>
    <property type="match status" value="1"/>
</dbReference>
<dbReference type="AlphaFoldDB" id="Q7U4H0"/>
<dbReference type="KEGG" id="syw:SYNW2098"/>
<evidence type="ECO:0000313" key="9">
    <source>
        <dbReference type="Proteomes" id="UP000001422"/>
    </source>
</evidence>
<dbReference type="PANTHER" id="PTHR30511">
    <property type="entry name" value="ALANINE RACEMASE"/>
    <property type="match status" value="1"/>
</dbReference>
<proteinExistence type="inferred from homology"/>
<dbReference type="HOGENOM" id="CLU_028393_2_2_3"/>
<evidence type="ECO:0000256" key="6">
    <source>
        <dbReference type="PIRSR" id="PIRSR600821-52"/>
    </source>
</evidence>
<dbReference type="PROSITE" id="PS00395">
    <property type="entry name" value="ALANINE_RACEMASE"/>
    <property type="match status" value="1"/>
</dbReference>
<accession>Q7U4H0</accession>
<dbReference type="FunFam" id="3.20.20.10:FF:000002">
    <property type="entry name" value="Alanine racemase"/>
    <property type="match status" value="1"/>
</dbReference>
<keyword evidence="2 4" id="KW-0663">Pyridoxal phosphate</keyword>
<comment type="cofactor">
    <cofactor evidence="1 4 5">
        <name>pyridoxal 5'-phosphate</name>
        <dbReference type="ChEBI" id="CHEBI:597326"/>
    </cofactor>
</comment>
<feature type="domain" description="Alanine racemase C-terminal" evidence="7">
    <location>
        <begin position="248"/>
        <end position="376"/>
    </location>
</feature>
<dbReference type="PRINTS" id="PR00992">
    <property type="entry name" value="ALARACEMASE"/>
</dbReference>
<protein>
    <recommendedName>
        <fullName evidence="4">Alanine racemase</fullName>
        <ecNumber evidence="4">5.1.1.1</ecNumber>
    </recommendedName>
</protein>
<comment type="catalytic activity">
    <reaction evidence="4">
        <text>L-alanine = D-alanine</text>
        <dbReference type="Rhea" id="RHEA:20249"/>
        <dbReference type="ChEBI" id="CHEBI:57416"/>
        <dbReference type="ChEBI" id="CHEBI:57972"/>
        <dbReference type="EC" id="5.1.1.1"/>
    </reaction>
</comment>
<dbReference type="EMBL" id="BX569694">
    <property type="protein sequence ID" value="CAE08613.1"/>
    <property type="molecule type" value="Genomic_DNA"/>
</dbReference>
<evidence type="ECO:0000259" key="7">
    <source>
        <dbReference type="SMART" id="SM01005"/>
    </source>
</evidence>
<comment type="similarity">
    <text evidence="4">Belongs to the alanine racemase family.</text>
</comment>
<dbReference type="Pfam" id="PF01168">
    <property type="entry name" value="Ala_racemase_N"/>
    <property type="match status" value="1"/>
</dbReference>
<evidence type="ECO:0000313" key="8">
    <source>
        <dbReference type="EMBL" id="CAE08613.1"/>
    </source>
</evidence>
<evidence type="ECO:0000256" key="2">
    <source>
        <dbReference type="ARBA" id="ARBA00022898"/>
    </source>
</evidence>
<dbReference type="InterPro" id="IPR011079">
    <property type="entry name" value="Ala_racemase_C"/>
</dbReference>
<dbReference type="STRING" id="84588.SYNW2098"/>
<dbReference type="Gene3D" id="2.40.37.10">
    <property type="entry name" value="Lyase, Ornithine Decarboxylase, Chain A, domain 1"/>
    <property type="match status" value="1"/>
</dbReference>
<evidence type="ECO:0000256" key="4">
    <source>
        <dbReference type="HAMAP-Rule" id="MF_01201"/>
    </source>
</evidence>
<dbReference type="PANTHER" id="PTHR30511:SF0">
    <property type="entry name" value="ALANINE RACEMASE, CATABOLIC-RELATED"/>
    <property type="match status" value="1"/>
</dbReference>
<evidence type="ECO:0000256" key="1">
    <source>
        <dbReference type="ARBA" id="ARBA00001933"/>
    </source>
</evidence>
<evidence type="ECO:0000256" key="3">
    <source>
        <dbReference type="ARBA" id="ARBA00023235"/>
    </source>
</evidence>
<feature type="active site" description="Proton acceptor; specific for D-alanine" evidence="4">
    <location>
        <position position="41"/>
    </location>
</feature>
<dbReference type="RefSeq" id="WP_011128955.1">
    <property type="nucleotide sequence ID" value="NC_005070.1"/>
</dbReference>
<feature type="modified residue" description="N6-(pyridoxal phosphate)lysine" evidence="4 5">
    <location>
        <position position="41"/>
    </location>
</feature>
<dbReference type="HAMAP" id="MF_01201">
    <property type="entry name" value="Ala_racemase"/>
    <property type="match status" value="1"/>
</dbReference>
<dbReference type="InterPro" id="IPR000821">
    <property type="entry name" value="Ala_racemase"/>
</dbReference>
<dbReference type="GO" id="GO:0005829">
    <property type="term" value="C:cytosol"/>
    <property type="evidence" value="ECO:0007669"/>
    <property type="project" value="TreeGrafter"/>
</dbReference>
<feature type="binding site" evidence="4 6">
    <location>
        <position position="141"/>
    </location>
    <ligand>
        <name>substrate</name>
    </ligand>
</feature>